<accession>A0AAW0AG99</accession>
<keyword evidence="2" id="KW-1185">Reference proteome</keyword>
<evidence type="ECO:0000313" key="1">
    <source>
        <dbReference type="EMBL" id="KAK7008394.1"/>
    </source>
</evidence>
<name>A0AAW0AG99_9AGAR</name>
<dbReference type="Proteomes" id="UP001362999">
    <property type="component" value="Unassembled WGS sequence"/>
</dbReference>
<evidence type="ECO:0000313" key="2">
    <source>
        <dbReference type="Proteomes" id="UP001362999"/>
    </source>
</evidence>
<organism evidence="1 2">
    <name type="scientific">Favolaschia claudopus</name>
    <dbReference type="NCBI Taxonomy" id="2862362"/>
    <lineage>
        <taxon>Eukaryota</taxon>
        <taxon>Fungi</taxon>
        <taxon>Dikarya</taxon>
        <taxon>Basidiomycota</taxon>
        <taxon>Agaricomycotina</taxon>
        <taxon>Agaricomycetes</taxon>
        <taxon>Agaricomycetidae</taxon>
        <taxon>Agaricales</taxon>
        <taxon>Marasmiineae</taxon>
        <taxon>Mycenaceae</taxon>
        <taxon>Favolaschia</taxon>
    </lineage>
</organism>
<reference evidence="1 2" key="1">
    <citation type="journal article" date="2024" name="J Genomics">
        <title>Draft genome sequencing and assembly of Favolaschia claudopus CIRM-BRFM 2984 isolated from oak limbs.</title>
        <authorList>
            <person name="Navarro D."/>
            <person name="Drula E."/>
            <person name="Chaduli D."/>
            <person name="Cazenave R."/>
            <person name="Ahrendt S."/>
            <person name="Wang J."/>
            <person name="Lipzen A."/>
            <person name="Daum C."/>
            <person name="Barry K."/>
            <person name="Grigoriev I.V."/>
            <person name="Favel A."/>
            <person name="Rosso M.N."/>
            <person name="Martin F."/>
        </authorList>
    </citation>
    <scope>NUCLEOTIDE SEQUENCE [LARGE SCALE GENOMIC DNA]</scope>
    <source>
        <strain evidence="1 2">CIRM-BRFM 2984</strain>
    </source>
</reference>
<sequence length="131" mass="13591">MTTQILQCSTSLDSHTAVVEAQTSPHFSERNIAKTHSIWPKPVTLLEAYNNSLVTGANGQPIQNTSYVFKPDTLIPAGQPSGFSALIVPDLSPSQPQGTRLPLADARAGGNPASQVRGFAVGVLGVGVVGA</sequence>
<dbReference type="EMBL" id="JAWWNJ010000067">
    <property type="protein sequence ID" value="KAK7008394.1"/>
    <property type="molecule type" value="Genomic_DNA"/>
</dbReference>
<gene>
    <name evidence="1" type="ORF">R3P38DRAFT_2791232</name>
</gene>
<proteinExistence type="predicted"/>
<comment type="caution">
    <text evidence="1">The sequence shown here is derived from an EMBL/GenBank/DDBJ whole genome shotgun (WGS) entry which is preliminary data.</text>
</comment>
<protein>
    <submittedName>
        <fullName evidence="1">Uncharacterized protein</fullName>
    </submittedName>
</protein>
<dbReference type="AlphaFoldDB" id="A0AAW0AG99"/>